<dbReference type="InterPro" id="IPR009057">
    <property type="entry name" value="Homeodomain-like_sf"/>
</dbReference>
<keyword evidence="5" id="KW-0808">Transferase</keyword>
<dbReference type="PROSITE" id="PS01124">
    <property type="entry name" value="HTH_ARAC_FAMILY_2"/>
    <property type="match status" value="1"/>
</dbReference>
<proteinExistence type="predicted"/>
<dbReference type="EC" id="2.1.1.-" evidence="5"/>
<keyword evidence="3" id="KW-0804">Transcription</keyword>
<dbReference type="PRINTS" id="PR00032">
    <property type="entry name" value="HTHARAC"/>
</dbReference>
<dbReference type="InterPro" id="IPR003313">
    <property type="entry name" value="AraC-bd"/>
</dbReference>
<dbReference type="InterPro" id="IPR020449">
    <property type="entry name" value="Tscrpt_reg_AraC-type_HTH"/>
</dbReference>
<dbReference type="Gene3D" id="2.60.120.10">
    <property type="entry name" value="Jelly Rolls"/>
    <property type="match status" value="1"/>
</dbReference>
<evidence type="ECO:0000256" key="1">
    <source>
        <dbReference type="ARBA" id="ARBA00023015"/>
    </source>
</evidence>
<dbReference type="Pfam" id="PF12833">
    <property type="entry name" value="HTH_18"/>
    <property type="match status" value="1"/>
</dbReference>
<keyword evidence="5" id="KW-0489">Methyltransferase</keyword>
<dbReference type="SUPFAM" id="SSF46689">
    <property type="entry name" value="Homeodomain-like"/>
    <property type="match status" value="2"/>
</dbReference>
<sequence>MEKETLLEARVHGDSMFPFRLYMVDYLDGNVIFNMHWHHEIEFIYVEKGPIHFQIGTKQYTLAEGSGFFIPSEQLHGAYPSGNSSFKLHAIVFHIDLLRSFGYDLIESNYLEAVRNFSVFHSTLLTPDNKDDRDMLHILRNIVETHSSKTPSFELKLKGYLFLLFSEIFRKKAWKNNEQISKRDITKTELLKRVLQYIEKHYKQKITVLELASQIQMSEGHFSRFFKSLVRMTPMEYINNIRISKACILIEKTNRKMLDIALDVGFTNQSYFIRLFKKQKGCTPKEFKLKLDREV</sequence>
<dbReference type="InterPro" id="IPR018062">
    <property type="entry name" value="HTH_AraC-typ_CS"/>
</dbReference>
<dbReference type="Pfam" id="PF02311">
    <property type="entry name" value="AraC_binding"/>
    <property type="match status" value="1"/>
</dbReference>
<evidence type="ECO:0000256" key="3">
    <source>
        <dbReference type="ARBA" id="ARBA00023163"/>
    </source>
</evidence>
<dbReference type="InterPro" id="IPR018060">
    <property type="entry name" value="HTH_AraC"/>
</dbReference>
<accession>A0A2X4WVC6</accession>
<evidence type="ECO:0000259" key="4">
    <source>
        <dbReference type="PROSITE" id="PS01124"/>
    </source>
</evidence>
<dbReference type="PANTHER" id="PTHR43280:SF28">
    <property type="entry name" value="HTH-TYPE TRANSCRIPTIONAL ACTIVATOR RHAS"/>
    <property type="match status" value="1"/>
</dbReference>
<reference evidence="5 6" key="1">
    <citation type="submission" date="2018-06" db="EMBL/GenBank/DDBJ databases">
        <authorList>
            <consortium name="Pathogen Informatics"/>
            <person name="Doyle S."/>
        </authorList>
    </citation>
    <scope>NUCLEOTIDE SEQUENCE [LARGE SCALE GENOMIC DNA]</scope>
    <source>
        <strain evidence="5 6">NCTC4824</strain>
    </source>
</reference>
<keyword evidence="6" id="KW-1185">Reference proteome</keyword>
<dbReference type="RefSeq" id="WP_066144892.1">
    <property type="nucleotide sequence ID" value="NZ_CBCSGM010000005.1"/>
</dbReference>
<evidence type="ECO:0000313" key="6">
    <source>
        <dbReference type="Proteomes" id="UP000249134"/>
    </source>
</evidence>
<name>A0A2X4WVC6_LEDLE</name>
<dbReference type="PANTHER" id="PTHR43280">
    <property type="entry name" value="ARAC-FAMILY TRANSCRIPTIONAL REGULATOR"/>
    <property type="match status" value="1"/>
</dbReference>
<protein>
    <submittedName>
        <fullName evidence="5">AraC family transcriptional regulator</fullName>
        <ecNumber evidence="5">2.1.1.-</ecNumber>
    </submittedName>
</protein>
<keyword evidence="1" id="KW-0805">Transcription regulation</keyword>
<evidence type="ECO:0000256" key="2">
    <source>
        <dbReference type="ARBA" id="ARBA00023125"/>
    </source>
</evidence>
<dbReference type="Gene3D" id="1.10.10.60">
    <property type="entry name" value="Homeodomain-like"/>
    <property type="match status" value="2"/>
</dbReference>
<dbReference type="InterPro" id="IPR037923">
    <property type="entry name" value="HTH-like"/>
</dbReference>
<dbReference type="SMART" id="SM00342">
    <property type="entry name" value="HTH_ARAC"/>
    <property type="match status" value="1"/>
</dbReference>
<dbReference type="CDD" id="cd02208">
    <property type="entry name" value="cupin_RmlC-like"/>
    <property type="match status" value="1"/>
</dbReference>
<dbReference type="SUPFAM" id="SSF51215">
    <property type="entry name" value="Regulatory protein AraC"/>
    <property type="match status" value="1"/>
</dbReference>
<gene>
    <name evidence="5" type="primary">adaA_5</name>
    <name evidence="5" type="ORF">NCTC4824_04174</name>
</gene>
<dbReference type="GO" id="GO:0032259">
    <property type="term" value="P:methylation"/>
    <property type="evidence" value="ECO:0007669"/>
    <property type="project" value="UniProtKB-KW"/>
</dbReference>
<dbReference type="KEGG" id="blen:NCTC4824_04174"/>
<evidence type="ECO:0000313" key="5">
    <source>
        <dbReference type="EMBL" id="SQI63558.1"/>
    </source>
</evidence>
<dbReference type="GO" id="GO:0043565">
    <property type="term" value="F:sequence-specific DNA binding"/>
    <property type="evidence" value="ECO:0007669"/>
    <property type="project" value="InterPro"/>
</dbReference>
<dbReference type="STRING" id="1348624.GCA_001591545_03359"/>
<dbReference type="EMBL" id="LS483476">
    <property type="protein sequence ID" value="SQI63558.1"/>
    <property type="molecule type" value="Genomic_DNA"/>
</dbReference>
<dbReference type="GO" id="GO:0008168">
    <property type="term" value="F:methyltransferase activity"/>
    <property type="evidence" value="ECO:0007669"/>
    <property type="project" value="UniProtKB-KW"/>
</dbReference>
<dbReference type="AlphaFoldDB" id="A0A2X4WVC6"/>
<dbReference type="Proteomes" id="UP000249134">
    <property type="component" value="Chromosome 1"/>
</dbReference>
<feature type="domain" description="HTH araC/xylS-type" evidence="4">
    <location>
        <begin position="192"/>
        <end position="290"/>
    </location>
</feature>
<dbReference type="GO" id="GO:0003700">
    <property type="term" value="F:DNA-binding transcription factor activity"/>
    <property type="evidence" value="ECO:0007669"/>
    <property type="project" value="InterPro"/>
</dbReference>
<keyword evidence="2" id="KW-0238">DNA-binding</keyword>
<organism evidence="5 6">
    <name type="scientific">Lederbergia lenta</name>
    <name type="common">Bacillus lentus</name>
    <dbReference type="NCBI Taxonomy" id="1467"/>
    <lineage>
        <taxon>Bacteria</taxon>
        <taxon>Bacillati</taxon>
        <taxon>Bacillota</taxon>
        <taxon>Bacilli</taxon>
        <taxon>Bacillales</taxon>
        <taxon>Bacillaceae</taxon>
        <taxon>Lederbergia</taxon>
    </lineage>
</organism>
<dbReference type="InterPro" id="IPR014710">
    <property type="entry name" value="RmlC-like_jellyroll"/>
</dbReference>
<dbReference type="PROSITE" id="PS00041">
    <property type="entry name" value="HTH_ARAC_FAMILY_1"/>
    <property type="match status" value="1"/>
</dbReference>